<dbReference type="PANTHER" id="PTHR13593:SF113">
    <property type="entry name" value="SI:DKEY-266F7.9"/>
    <property type="match status" value="1"/>
</dbReference>
<accession>A0AA36M7E8</accession>
<dbReference type="AlphaFoldDB" id="A0AA36M7E8"/>
<comment type="caution">
    <text evidence="1">The sequence shown here is derived from an EMBL/GenBank/DDBJ whole genome shotgun (WGS) entry which is preliminary data.</text>
</comment>
<evidence type="ECO:0008006" key="3">
    <source>
        <dbReference type="Google" id="ProtNLM"/>
    </source>
</evidence>
<evidence type="ECO:0000313" key="2">
    <source>
        <dbReference type="Proteomes" id="UP001176961"/>
    </source>
</evidence>
<evidence type="ECO:0000313" key="1">
    <source>
        <dbReference type="EMBL" id="CAJ0601041.1"/>
    </source>
</evidence>
<dbReference type="PANTHER" id="PTHR13593">
    <property type="match status" value="1"/>
</dbReference>
<name>A0AA36M7E8_CYLNA</name>
<sequence>MSLANWMSQLPPELTCRPIYTLKIPGSHDSGATNFLNDKLPVANDEDGPIQQLGKAFCIRRGIKRWAVCQSCSIRNQLDHGIRYLDLRVSNPPVGVRKSKTDFRLIHALYGPKLHNVFREILDFLTVNTKEVILLDMNHLYDFDLESYCILQTLAMDILGQDLFCPVMNPDDVSLDFMWQNGYKVIAFSSLASCDCPVIWPGCLIPSPWPNTNNVDELIQILESQLDDCRKNSRGFYVTQGILTPRSYDVVAKWFSTLREQFAQRATDRVLSWLDELEEEKREMLNIYMILSVMNIL</sequence>
<keyword evidence="2" id="KW-1185">Reference proteome</keyword>
<gene>
    <name evidence="1" type="ORF">CYNAS_LOCUS13024</name>
</gene>
<dbReference type="GO" id="GO:0006629">
    <property type="term" value="P:lipid metabolic process"/>
    <property type="evidence" value="ECO:0007669"/>
    <property type="project" value="InterPro"/>
</dbReference>
<dbReference type="EMBL" id="CATQJL010000305">
    <property type="protein sequence ID" value="CAJ0601041.1"/>
    <property type="molecule type" value="Genomic_DNA"/>
</dbReference>
<dbReference type="InterPro" id="IPR017946">
    <property type="entry name" value="PLC-like_Pdiesterase_TIM-brl"/>
</dbReference>
<dbReference type="InterPro" id="IPR051057">
    <property type="entry name" value="PI-PLC_domain"/>
</dbReference>
<dbReference type="Proteomes" id="UP001176961">
    <property type="component" value="Unassembled WGS sequence"/>
</dbReference>
<protein>
    <recommendedName>
        <fullName evidence="3">PI-PLC X domain-containing protein 3</fullName>
    </recommendedName>
</protein>
<dbReference type="Gene3D" id="3.20.20.190">
    <property type="entry name" value="Phosphatidylinositol (PI) phosphodiesterase"/>
    <property type="match status" value="1"/>
</dbReference>
<proteinExistence type="predicted"/>
<organism evidence="1 2">
    <name type="scientific">Cylicocyclus nassatus</name>
    <name type="common">Nematode worm</name>
    <dbReference type="NCBI Taxonomy" id="53992"/>
    <lineage>
        <taxon>Eukaryota</taxon>
        <taxon>Metazoa</taxon>
        <taxon>Ecdysozoa</taxon>
        <taxon>Nematoda</taxon>
        <taxon>Chromadorea</taxon>
        <taxon>Rhabditida</taxon>
        <taxon>Rhabditina</taxon>
        <taxon>Rhabditomorpha</taxon>
        <taxon>Strongyloidea</taxon>
        <taxon>Strongylidae</taxon>
        <taxon>Cylicocyclus</taxon>
    </lineage>
</organism>
<dbReference type="SUPFAM" id="SSF51695">
    <property type="entry name" value="PLC-like phosphodiesterases"/>
    <property type="match status" value="1"/>
</dbReference>
<reference evidence="1" key="1">
    <citation type="submission" date="2023-07" db="EMBL/GenBank/DDBJ databases">
        <authorList>
            <consortium name="CYATHOMIX"/>
        </authorList>
    </citation>
    <scope>NUCLEOTIDE SEQUENCE</scope>
    <source>
        <strain evidence="1">N/A</strain>
    </source>
</reference>
<dbReference type="GO" id="GO:0008081">
    <property type="term" value="F:phosphoric diester hydrolase activity"/>
    <property type="evidence" value="ECO:0007669"/>
    <property type="project" value="InterPro"/>
</dbReference>